<evidence type="ECO:0000313" key="1">
    <source>
        <dbReference type="EMBL" id="GAD04754.1"/>
    </source>
</evidence>
<evidence type="ECO:0000313" key="2">
    <source>
        <dbReference type="Proteomes" id="UP000018031"/>
    </source>
</evidence>
<dbReference type="EMBL" id="BAOU01000011">
    <property type="protein sequence ID" value="GAD04754.1"/>
    <property type="molecule type" value="Genomic_DNA"/>
</dbReference>
<accession>T1DRA0</accession>
<proteinExistence type="predicted"/>
<name>T1DRA0_9PORP</name>
<dbReference type="Proteomes" id="UP000018031">
    <property type="component" value="Unassembled WGS sequence"/>
</dbReference>
<organism evidence="1 2">
    <name type="scientific">Porphyromonas crevioricanis JCM 15906</name>
    <dbReference type="NCBI Taxonomy" id="1305617"/>
    <lineage>
        <taxon>Bacteria</taxon>
        <taxon>Pseudomonadati</taxon>
        <taxon>Bacteroidota</taxon>
        <taxon>Bacteroidia</taxon>
        <taxon>Bacteroidales</taxon>
        <taxon>Porphyromonadaceae</taxon>
        <taxon>Porphyromonas</taxon>
    </lineage>
</organism>
<dbReference type="AlphaFoldDB" id="T1DRA0"/>
<reference evidence="2" key="1">
    <citation type="journal article" date="2013" name="Genome">
        <title>Draft Genome Sequences of Porphyromonas crevioricanis JCM 15906T and Porphyromonas cansulci JCM 13913T Isolated from a Canine Oral Cavity.</title>
        <authorList>
            <person name="Sakamoto M."/>
            <person name="Tanaka N."/>
            <person name="Shiwa Y."/>
            <person name="Yoshikawa H."/>
            <person name="Ohkuma M."/>
        </authorList>
    </citation>
    <scope>NUCLEOTIDE SEQUENCE [LARGE SCALE GENOMIC DNA]</scope>
    <source>
        <strain evidence="2">JCM 15906</strain>
    </source>
</reference>
<comment type="caution">
    <text evidence="1">The sequence shown here is derived from an EMBL/GenBank/DDBJ whole genome shotgun (WGS) entry which is preliminary data.</text>
</comment>
<gene>
    <name evidence="1" type="ORF">PORCRE_450</name>
</gene>
<sequence>MLGLQILVKSSNCSICYYLRKRSMEEEKMTAPPVFSNPMGLSLL</sequence>
<protein>
    <submittedName>
        <fullName evidence="1">Uncharacterized protein</fullName>
    </submittedName>
</protein>
<reference evidence="1 2" key="2">
    <citation type="journal article" date="2013" name="Genome Announc.">
        <title>Draft Genome Sequences of Porphyromonas crevioricanis JCM 15906T and Porphyromonas cansulci JCM 13913T Isolated from a Canine Oral Cavity.</title>
        <authorList>
            <person name="Sakamoto M."/>
            <person name="Tanaka N."/>
            <person name="Shiwa Y."/>
            <person name="Yoshikawa H."/>
            <person name="Ohkuma M."/>
        </authorList>
    </citation>
    <scope>NUCLEOTIDE SEQUENCE [LARGE SCALE GENOMIC DNA]</scope>
    <source>
        <strain evidence="1 2">JCM 15906</strain>
    </source>
</reference>